<accession>A0ABN0XMK0</accession>
<keyword evidence="2" id="KW-0812">Transmembrane</keyword>
<keyword evidence="2" id="KW-1133">Transmembrane helix</keyword>
<protein>
    <recommendedName>
        <fullName evidence="3">SHOCT domain-containing protein</fullName>
    </recommendedName>
</protein>
<dbReference type="Pfam" id="PF09851">
    <property type="entry name" value="SHOCT"/>
    <property type="match status" value="1"/>
</dbReference>
<dbReference type="InterPro" id="IPR018649">
    <property type="entry name" value="SHOCT"/>
</dbReference>
<feature type="transmembrane region" description="Helical" evidence="2">
    <location>
        <begin position="38"/>
        <end position="62"/>
    </location>
</feature>
<evidence type="ECO:0000256" key="1">
    <source>
        <dbReference type="SAM" id="MobiDB-lite"/>
    </source>
</evidence>
<feature type="region of interest" description="Disordered" evidence="1">
    <location>
        <begin position="1"/>
        <end position="27"/>
    </location>
</feature>
<dbReference type="EMBL" id="BAAABM010000066">
    <property type="protein sequence ID" value="GAA0367968.1"/>
    <property type="molecule type" value="Genomic_DNA"/>
</dbReference>
<comment type="caution">
    <text evidence="4">The sequence shown here is derived from an EMBL/GenBank/DDBJ whole genome shotgun (WGS) entry which is preliminary data.</text>
</comment>
<keyword evidence="2" id="KW-0472">Membrane</keyword>
<gene>
    <name evidence="4" type="ORF">GCM10010151_67360</name>
</gene>
<reference evidence="4 5" key="1">
    <citation type="journal article" date="2019" name="Int. J. Syst. Evol. Microbiol.">
        <title>The Global Catalogue of Microorganisms (GCM) 10K type strain sequencing project: providing services to taxonomists for standard genome sequencing and annotation.</title>
        <authorList>
            <consortium name="The Broad Institute Genomics Platform"/>
            <consortium name="The Broad Institute Genome Sequencing Center for Infectious Disease"/>
            <person name="Wu L."/>
            <person name="Ma J."/>
        </authorList>
    </citation>
    <scope>NUCLEOTIDE SEQUENCE [LARGE SCALE GENOMIC DNA]</scope>
    <source>
        <strain evidence="4 5">JCM 3146</strain>
    </source>
</reference>
<name>A0ABN0XMK0_9ACTN</name>
<organism evidence="4 5">
    <name type="scientific">Actinoallomurus spadix</name>
    <dbReference type="NCBI Taxonomy" id="79912"/>
    <lineage>
        <taxon>Bacteria</taxon>
        <taxon>Bacillati</taxon>
        <taxon>Actinomycetota</taxon>
        <taxon>Actinomycetes</taxon>
        <taxon>Streptosporangiales</taxon>
        <taxon>Thermomonosporaceae</taxon>
        <taxon>Actinoallomurus</taxon>
    </lineage>
</organism>
<evidence type="ECO:0000259" key="3">
    <source>
        <dbReference type="Pfam" id="PF09851"/>
    </source>
</evidence>
<feature type="compositionally biased region" description="Low complexity" evidence="1">
    <location>
        <begin position="17"/>
        <end position="27"/>
    </location>
</feature>
<dbReference type="Proteomes" id="UP001501822">
    <property type="component" value="Unassembled WGS sequence"/>
</dbReference>
<feature type="domain" description="SHOCT" evidence="3">
    <location>
        <begin position="72"/>
        <end position="97"/>
    </location>
</feature>
<keyword evidence="5" id="KW-1185">Reference proteome</keyword>
<proteinExistence type="predicted"/>
<evidence type="ECO:0000313" key="5">
    <source>
        <dbReference type="Proteomes" id="UP001501822"/>
    </source>
</evidence>
<sequence>MARAHDRGMETTNLPTHGPWQPGPWHHGPWQHADGPGWWPVIPLAFGLFWLLVIGGGGYLLWRRSAKAPTSAESVLAERYARGEIDEEDYRERLAVLRA</sequence>
<evidence type="ECO:0000256" key="2">
    <source>
        <dbReference type="SAM" id="Phobius"/>
    </source>
</evidence>
<evidence type="ECO:0000313" key="4">
    <source>
        <dbReference type="EMBL" id="GAA0367968.1"/>
    </source>
</evidence>